<reference evidence="1 2" key="1">
    <citation type="submission" date="2013-09" db="EMBL/GenBank/DDBJ databases">
        <title>Biodegradation of hydrocarbons in the deep terrestrial subsurface : characterization of a microbial consortium composed of two Desulfotomaculum species originating from a deep geological formation.</title>
        <authorList>
            <person name="Aullo T."/>
            <person name="Berlendis S."/>
            <person name="Lascourreges J.-F."/>
            <person name="Dessort D."/>
            <person name="Saint-Laurent S."/>
            <person name="Schraauwers B."/>
            <person name="Mas J."/>
            <person name="Magot M."/>
            <person name="Ranchou-Peyruse A."/>
        </authorList>
    </citation>
    <scope>NUCLEOTIDE SEQUENCE [LARGE SCALE GENOMIC DNA]</scope>
    <source>
        <strain evidence="1 2">Bs107</strain>
    </source>
</reference>
<name>A0A2C6MD53_9FIRM</name>
<organism evidence="1 2">
    <name type="scientific">Desulforamulus profundi</name>
    <dbReference type="NCBI Taxonomy" id="1383067"/>
    <lineage>
        <taxon>Bacteria</taxon>
        <taxon>Bacillati</taxon>
        <taxon>Bacillota</taxon>
        <taxon>Clostridia</taxon>
        <taxon>Eubacteriales</taxon>
        <taxon>Peptococcaceae</taxon>
        <taxon>Desulforamulus</taxon>
    </lineage>
</organism>
<dbReference type="EMBL" id="AWQQ01000091">
    <property type="protein sequence ID" value="PHJ37505.1"/>
    <property type="molecule type" value="Genomic_DNA"/>
</dbReference>
<accession>A0A2C6MD53</accession>
<evidence type="ECO:0000313" key="1">
    <source>
        <dbReference type="EMBL" id="PHJ37505.1"/>
    </source>
</evidence>
<protein>
    <submittedName>
        <fullName evidence="1">Uncharacterized protein</fullName>
    </submittedName>
</protein>
<dbReference type="Proteomes" id="UP000222564">
    <property type="component" value="Unassembled WGS sequence"/>
</dbReference>
<proteinExistence type="predicted"/>
<dbReference type="AlphaFoldDB" id="A0A2C6MD53"/>
<keyword evidence="2" id="KW-1185">Reference proteome</keyword>
<sequence length="71" mass="8233">MSCENCKFQRKIILNKQVYPSCILAIPEVTKKCTYVSGFELVNKYGREKIESLLNKSIPDCQDFVLREPEC</sequence>
<comment type="caution">
    <text evidence="1">The sequence shown here is derived from an EMBL/GenBank/DDBJ whole genome shotgun (WGS) entry which is preliminary data.</text>
</comment>
<gene>
    <name evidence="1" type="ORF">P378_16490</name>
</gene>
<evidence type="ECO:0000313" key="2">
    <source>
        <dbReference type="Proteomes" id="UP000222564"/>
    </source>
</evidence>